<gene>
    <name evidence="1" type="ORF">ZHAS_00013062</name>
</gene>
<name>A0A084W4T3_ANOSI</name>
<dbReference type="EnsemblMetazoa" id="ASIC013062-RA">
    <property type="protein sequence ID" value="ASIC013062-PA"/>
    <property type="gene ID" value="ASIC013062"/>
</dbReference>
<reference evidence="1 3" key="1">
    <citation type="journal article" date="2014" name="BMC Genomics">
        <title>Genome sequence of Anopheles sinensis provides insight into genetics basis of mosquito competence for malaria parasites.</title>
        <authorList>
            <person name="Zhou D."/>
            <person name="Zhang D."/>
            <person name="Ding G."/>
            <person name="Shi L."/>
            <person name="Hou Q."/>
            <person name="Ye Y."/>
            <person name="Xu Y."/>
            <person name="Zhou H."/>
            <person name="Xiong C."/>
            <person name="Li S."/>
            <person name="Yu J."/>
            <person name="Hong S."/>
            <person name="Yu X."/>
            <person name="Zou P."/>
            <person name="Chen C."/>
            <person name="Chang X."/>
            <person name="Wang W."/>
            <person name="Lv Y."/>
            <person name="Sun Y."/>
            <person name="Ma L."/>
            <person name="Shen B."/>
            <person name="Zhu C."/>
        </authorList>
    </citation>
    <scope>NUCLEOTIDE SEQUENCE [LARGE SCALE GENOMIC DNA]</scope>
</reference>
<reference evidence="2" key="2">
    <citation type="submission" date="2020-05" db="UniProtKB">
        <authorList>
            <consortium name="EnsemblMetazoa"/>
        </authorList>
    </citation>
    <scope>IDENTIFICATION</scope>
</reference>
<keyword evidence="3" id="KW-1185">Reference proteome</keyword>
<evidence type="ECO:0000313" key="3">
    <source>
        <dbReference type="Proteomes" id="UP000030765"/>
    </source>
</evidence>
<organism evidence="1">
    <name type="scientific">Anopheles sinensis</name>
    <name type="common">Mosquito</name>
    <dbReference type="NCBI Taxonomy" id="74873"/>
    <lineage>
        <taxon>Eukaryota</taxon>
        <taxon>Metazoa</taxon>
        <taxon>Ecdysozoa</taxon>
        <taxon>Arthropoda</taxon>
        <taxon>Hexapoda</taxon>
        <taxon>Insecta</taxon>
        <taxon>Pterygota</taxon>
        <taxon>Neoptera</taxon>
        <taxon>Endopterygota</taxon>
        <taxon>Diptera</taxon>
        <taxon>Nematocera</taxon>
        <taxon>Culicoidea</taxon>
        <taxon>Culicidae</taxon>
        <taxon>Anophelinae</taxon>
        <taxon>Anopheles</taxon>
    </lineage>
</organism>
<accession>A0A084W4T3</accession>
<dbReference type="EMBL" id="ATLV01020381">
    <property type="status" value="NOT_ANNOTATED_CDS"/>
    <property type="molecule type" value="Genomic_DNA"/>
</dbReference>
<evidence type="ECO:0000313" key="1">
    <source>
        <dbReference type="EMBL" id="KFB45227.1"/>
    </source>
</evidence>
<dbReference type="Proteomes" id="UP000030765">
    <property type="component" value="Unassembled WGS sequence"/>
</dbReference>
<dbReference type="AlphaFoldDB" id="A0A084W4T3"/>
<protein>
    <submittedName>
        <fullName evidence="1 2">Uncharacterized protein</fullName>
    </submittedName>
</protein>
<dbReference type="EMBL" id="KE525299">
    <property type="protein sequence ID" value="KFB45227.1"/>
    <property type="molecule type" value="Genomic_DNA"/>
</dbReference>
<dbReference type="VEuPathDB" id="VectorBase:ASIC013062"/>
<proteinExistence type="predicted"/>
<evidence type="ECO:0000313" key="2">
    <source>
        <dbReference type="EnsemblMetazoa" id="ASIC013062-PA"/>
    </source>
</evidence>
<sequence>MENNEGICAHTQIRTCSDGEEDESEFRSVKSSEQHKSIDIDNTMAFANGFEDMLKTGVKLTGMAGTV</sequence>